<dbReference type="PIRSF" id="PIRSF000114">
    <property type="entry name" value="Glycerol-3-P_dh"/>
    <property type="match status" value="1"/>
</dbReference>
<feature type="domain" description="Glycerol-3-phosphate dehydrogenase NAD-dependent N-terminal" evidence="12">
    <location>
        <begin position="10"/>
        <end position="165"/>
    </location>
</feature>
<feature type="binding site" evidence="8">
    <location>
        <begin position="261"/>
        <end position="262"/>
    </location>
    <ligand>
        <name>substrate</name>
    </ligand>
</feature>
<dbReference type="SUPFAM" id="SSF48179">
    <property type="entry name" value="6-phosphogluconate dehydrogenase C-terminal domain-like"/>
    <property type="match status" value="1"/>
</dbReference>
<dbReference type="Proteomes" id="UP000396862">
    <property type="component" value="Unassembled WGS sequence"/>
</dbReference>
<evidence type="ECO:0000256" key="1">
    <source>
        <dbReference type="ARBA" id="ARBA00011009"/>
    </source>
</evidence>
<reference evidence="15 16" key="1">
    <citation type="submission" date="2018-03" db="EMBL/GenBank/DDBJ databases">
        <title>Genomic Encyclopedia of Archaeal and Bacterial Type Strains, Phase II (KMG-II): from individual species to whole genera.</title>
        <authorList>
            <person name="Goeker M."/>
        </authorList>
    </citation>
    <scope>NUCLEOTIDE SEQUENCE [LARGE SCALE GENOMIC DNA]</scope>
    <source>
        <strain evidence="15 16">DSM 27267</strain>
    </source>
</reference>
<evidence type="ECO:0000256" key="7">
    <source>
        <dbReference type="PIRSR" id="PIRSR000114-1"/>
    </source>
</evidence>
<keyword evidence="6" id="KW-1208">Phospholipid metabolism</keyword>
<protein>
    <recommendedName>
        <fullName evidence="11">Glycerol-3-phosphate dehydrogenase</fullName>
        <ecNumber evidence="11">1.1.1.94</ecNumber>
    </recommendedName>
</protein>
<keyword evidence="17" id="KW-1185">Reference proteome</keyword>
<evidence type="ECO:0000256" key="8">
    <source>
        <dbReference type="PIRSR" id="PIRSR000114-2"/>
    </source>
</evidence>
<dbReference type="PANTHER" id="PTHR11728">
    <property type="entry name" value="GLYCEROL-3-PHOSPHATE DEHYDROGENASE"/>
    <property type="match status" value="1"/>
</dbReference>
<feature type="binding site" evidence="9">
    <location>
        <position position="261"/>
    </location>
    <ligand>
        <name>NAD(+)</name>
        <dbReference type="ChEBI" id="CHEBI:57540"/>
    </ligand>
</feature>
<evidence type="ECO:0000313" key="17">
    <source>
        <dbReference type="Proteomes" id="UP000396862"/>
    </source>
</evidence>
<dbReference type="Pfam" id="PF01210">
    <property type="entry name" value="NAD_Gly3P_dh_N"/>
    <property type="match status" value="1"/>
</dbReference>
<gene>
    <name evidence="15" type="ORF">CLV93_109116</name>
    <name evidence="14" type="ORF">JCM18694_12680</name>
</gene>
<dbReference type="Gene3D" id="3.40.50.720">
    <property type="entry name" value="NAD(P)-binding Rossmann-like Domain"/>
    <property type="match status" value="1"/>
</dbReference>
<comment type="caution">
    <text evidence="15">The sequence shown here is derived from an EMBL/GenBank/DDBJ whole genome shotgun (WGS) entry which is preliminary data.</text>
</comment>
<evidence type="ECO:0000256" key="6">
    <source>
        <dbReference type="ARBA" id="ARBA00023264"/>
    </source>
</evidence>
<keyword evidence="5" id="KW-0594">Phospholipid biosynthesis</keyword>
<dbReference type="GO" id="GO:0008654">
    <property type="term" value="P:phospholipid biosynthetic process"/>
    <property type="evidence" value="ECO:0007669"/>
    <property type="project" value="UniProtKB-KW"/>
</dbReference>
<dbReference type="InterPro" id="IPR008927">
    <property type="entry name" value="6-PGluconate_DH-like_C_sf"/>
</dbReference>
<dbReference type="SUPFAM" id="SSF51735">
    <property type="entry name" value="NAD(P)-binding Rossmann-fold domains"/>
    <property type="match status" value="1"/>
</dbReference>
<dbReference type="InterPro" id="IPR006109">
    <property type="entry name" value="G3P_DH_NAD-dep_C"/>
</dbReference>
<evidence type="ECO:0000259" key="12">
    <source>
        <dbReference type="Pfam" id="PF01210"/>
    </source>
</evidence>
<dbReference type="InterPro" id="IPR006168">
    <property type="entry name" value="G3P_DH_NAD-dep"/>
</dbReference>
<accession>A0A2P8C968</accession>
<evidence type="ECO:0000313" key="16">
    <source>
        <dbReference type="Proteomes" id="UP000240621"/>
    </source>
</evidence>
<evidence type="ECO:0000313" key="15">
    <source>
        <dbReference type="EMBL" id="PSK81510.1"/>
    </source>
</evidence>
<dbReference type="EMBL" id="BLAU01000001">
    <property type="protein sequence ID" value="GET21022.1"/>
    <property type="molecule type" value="Genomic_DNA"/>
</dbReference>
<dbReference type="GO" id="GO:0005975">
    <property type="term" value="P:carbohydrate metabolic process"/>
    <property type="evidence" value="ECO:0007669"/>
    <property type="project" value="InterPro"/>
</dbReference>
<keyword evidence="2" id="KW-0444">Lipid biosynthesis</keyword>
<dbReference type="Proteomes" id="UP000240621">
    <property type="component" value="Unassembled WGS sequence"/>
</dbReference>
<sequence>MSEISEKLRLAIIGSGSWATALAKMFMNNVPELNWYFRKEETIDLFRRFHHNPNYLQAVEFDVNRIHFYSDINEIAEQSDILVFAIPSAFLKDALKNLTVDISQKFVVSAIKGIVPDDNLVVGQFFHEYYNVEYDQVGVIAGPCHAEEVARELLSYLTIASPDVKRARQFAFLLESPYIRTHISDDIWGTEYSSVLKNIMAIAAGISHGLRYGDNFQAVLMSNAIQEIKRFVDTVHPITRDIKSSAYLGDLLVTGYSQYSRNRTFGTMIGKGYTVRTAMLEMHMIAEGYFATKCIREINSRYNVNMPITDAVYNILYENISPAIELRILTEHLR</sequence>
<organism evidence="15 16">
    <name type="scientific">Prolixibacter denitrificans</name>
    <dbReference type="NCBI Taxonomy" id="1541063"/>
    <lineage>
        <taxon>Bacteria</taxon>
        <taxon>Pseudomonadati</taxon>
        <taxon>Bacteroidota</taxon>
        <taxon>Bacteroidia</taxon>
        <taxon>Marinilabiliales</taxon>
        <taxon>Prolixibacteraceae</taxon>
        <taxon>Prolixibacter</taxon>
    </lineage>
</organism>
<feature type="domain" description="Glycerol-3-phosphate dehydrogenase NAD-dependent C-terminal" evidence="13">
    <location>
        <begin position="186"/>
        <end position="323"/>
    </location>
</feature>
<comment type="catalytic activity">
    <reaction evidence="11">
        <text>sn-glycerol 3-phosphate + NADP(+) = dihydroxyacetone phosphate + NADPH + H(+)</text>
        <dbReference type="Rhea" id="RHEA:11096"/>
        <dbReference type="ChEBI" id="CHEBI:15378"/>
        <dbReference type="ChEBI" id="CHEBI:57597"/>
        <dbReference type="ChEBI" id="CHEBI:57642"/>
        <dbReference type="ChEBI" id="CHEBI:57783"/>
        <dbReference type="ChEBI" id="CHEBI:58349"/>
        <dbReference type="EC" id="1.1.1.94"/>
    </reaction>
</comment>
<evidence type="ECO:0000256" key="10">
    <source>
        <dbReference type="RuleBase" id="RU000437"/>
    </source>
</evidence>
<evidence type="ECO:0000256" key="3">
    <source>
        <dbReference type="ARBA" id="ARBA00023002"/>
    </source>
</evidence>
<dbReference type="InterPro" id="IPR011128">
    <property type="entry name" value="G3P_DH_NAD-dep_N"/>
</dbReference>
<feature type="active site" description="Proton acceptor" evidence="7">
    <location>
        <position position="197"/>
    </location>
</feature>
<dbReference type="GO" id="GO:0051287">
    <property type="term" value="F:NAD binding"/>
    <property type="evidence" value="ECO:0007669"/>
    <property type="project" value="InterPro"/>
</dbReference>
<dbReference type="InterPro" id="IPR013328">
    <property type="entry name" value="6PGD_dom2"/>
</dbReference>
<dbReference type="NCBIfam" id="NF000942">
    <property type="entry name" value="PRK00094.1-4"/>
    <property type="match status" value="1"/>
</dbReference>
<feature type="binding site" evidence="9">
    <location>
        <position position="90"/>
    </location>
    <ligand>
        <name>NAD(+)</name>
        <dbReference type="ChEBI" id="CHEBI:57540"/>
    </ligand>
</feature>
<dbReference type="PANTHER" id="PTHR11728:SF1">
    <property type="entry name" value="GLYCEROL-3-PHOSPHATE DEHYDROGENASE [NAD(+)] 2, CHLOROPLASTIC"/>
    <property type="match status" value="1"/>
</dbReference>
<dbReference type="NCBIfam" id="NF000940">
    <property type="entry name" value="PRK00094.1-2"/>
    <property type="match status" value="1"/>
</dbReference>
<evidence type="ECO:0000256" key="5">
    <source>
        <dbReference type="ARBA" id="ARBA00023209"/>
    </source>
</evidence>
<evidence type="ECO:0000256" key="2">
    <source>
        <dbReference type="ARBA" id="ARBA00022516"/>
    </source>
</evidence>
<keyword evidence="4" id="KW-0443">Lipid metabolism</keyword>
<dbReference type="GO" id="GO:0005829">
    <property type="term" value="C:cytosol"/>
    <property type="evidence" value="ECO:0007669"/>
    <property type="project" value="TreeGrafter"/>
</dbReference>
<dbReference type="GO" id="GO:0046168">
    <property type="term" value="P:glycerol-3-phosphate catabolic process"/>
    <property type="evidence" value="ECO:0007669"/>
    <property type="project" value="InterPro"/>
</dbReference>
<proteinExistence type="inferred from homology"/>
<evidence type="ECO:0000256" key="9">
    <source>
        <dbReference type="PIRSR" id="PIRSR000114-3"/>
    </source>
</evidence>
<feature type="binding site" evidence="9">
    <location>
        <position position="146"/>
    </location>
    <ligand>
        <name>NAD(+)</name>
        <dbReference type="ChEBI" id="CHEBI:57540"/>
    </ligand>
</feature>
<dbReference type="EMBL" id="PYGC01000009">
    <property type="protein sequence ID" value="PSK81510.1"/>
    <property type="molecule type" value="Genomic_DNA"/>
</dbReference>
<feature type="binding site" evidence="8">
    <location>
        <position position="112"/>
    </location>
    <ligand>
        <name>substrate</name>
    </ligand>
</feature>
<dbReference type="Pfam" id="PF07479">
    <property type="entry name" value="NAD_Gly3P_dh_C"/>
    <property type="match status" value="1"/>
</dbReference>
<keyword evidence="3 10" id="KW-0560">Oxidoreductase</keyword>
<evidence type="ECO:0000256" key="11">
    <source>
        <dbReference type="RuleBase" id="RU000439"/>
    </source>
</evidence>
<evidence type="ECO:0000256" key="4">
    <source>
        <dbReference type="ARBA" id="ARBA00023098"/>
    </source>
</evidence>
<dbReference type="PRINTS" id="PR00077">
    <property type="entry name" value="GPDHDRGNASE"/>
</dbReference>
<evidence type="ECO:0000259" key="13">
    <source>
        <dbReference type="Pfam" id="PF07479"/>
    </source>
</evidence>
<evidence type="ECO:0000313" key="14">
    <source>
        <dbReference type="EMBL" id="GET21022.1"/>
    </source>
</evidence>
<dbReference type="EC" id="1.1.1.94" evidence="11"/>
<dbReference type="OrthoDB" id="9812273at2"/>
<dbReference type="InterPro" id="IPR036291">
    <property type="entry name" value="NAD(P)-bd_dom_sf"/>
</dbReference>
<dbReference type="GO" id="GO:0047952">
    <property type="term" value="F:glycerol-3-phosphate dehydrogenase [NAD(P)+] activity"/>
    <property type="evidence" value="ECO:0007669"/>
    <property type="project" value="UniProtKB-EC"/>
</dbReference>
<name>A0A2P8C968_9BACT</name>
<dbReference type="PROSITE" id="PS00957">
    <property type="entry name" value="NAD_G3PDH"/>
    <property type="match status" value="1"/>
</dbReference>
<dbReference type="RefSeq" id="WP_106543186.1">
    <property type="nucleotide sequence ID" value="NZ_BLAU01000001.1"/>
</dbReference>
<dbReference type="Gene3D" id="1.10.1040.10">
    <property type="entry name" value="N-(1-d-carboxylethyl)-l-norvaline Dehydrogenase, domain 2"/>
    <property type="match status" value="1"/>
</dbReference>
<reference evidence="14 17" key="2">
    <citation type="submission" date="2019-10" db="EMBL/GenBank/DDBJ databases">
        <title>Prolixibacter strains distinguished by the presence of nitrate reductase genes were adept at nitrate-dependent anaerobic corrosion of metallic iron and carbon steel.</title>
        <authorList>
            <person name="Iino T."/>
            <person name="Shono N."/>
            <person name="Ito K."/>
            <person name="Nakamura R."/>
            <person name="Sueoka K."/>
            <person name="Harayama S."/>
            <person name="Ohkuma M."/>
        </authorList>
    </citation>
    <scope>NUCLEOTIDE SEQUENCE [LARGE SCALE GENOMIC DNA]</scope>
    <source>
        <strain evidence="14 17">MIC1-1</strain>
    </source>
</reference>
<keyword evidence="9 10" id="KW-0520">NAD</keyword>
<comment type="similarity">
    <text evidence="1 10">Belongs to the NAD-dependent glycerol-3-phosphate dehydrogenase family.</text>
</comment>
<dbReference type="AlphaFoldDB" id="A0A2P8C968"/>